<dbReference type="EMBL" id="CZAW01000068">
    <property type="protein sequence ID" value="CUQ07576.1"/>
    <property type="molecule type" value="Genomic_DNA"/>
</dbReference>
<proteinExistence type="predicted"/>
<dbReference type="OrthoDB" id="1644238at2"/>
<evidence type="ECO:0000313" key="2">
    <source>
        <dbReference type="Proteomes" id="UP000095712"/>
    </source>
</evidence>
<dbReference type="Proteomes" id="UP000095712">
    <property type="component" value="Unassembled WGS sequence"/>
</dbReference>
<dbReference type="AlphaFoldDB" id="A0A174TEN5"/>
<gene>
    <name evidence="1" type="ORF">ERS852523_03858</name>
</gene>
<evidence type="ECO:0000313" key="1">
    <source>
        <dbReference type="EMBL" id="CUQ07576.1"/>
    </source>
</evidence>
<protein>
    <submittedName>
        <fullName evidence="1">Uncharacterized protein</fullName>
    </submittedName>
</protein>
<accession>A0A174TEN5</accession>
<sequence length="55" mass="6176">MTLFTDNPFEKMMIQKPNGRRDNAPPVPYPPACASCPYKGQSPCVGYCIKKIKDK</sequence>
<dbReference type="RefSeq" id="WP_055153553.1">
    <property type="nucleotide sequence ID" value="NZ_CZAW01000068.1"/>
</dbReference>
<reference evidence="1 2" key="1">
    <citation type="submission" date="2015-09" db="EMBL/GenBank/DDBJ databases">
        <authorList>
            <consortium name="Pathogen Informatics"/>
        </authorList>
    </citation>
    <scope>NUCLEOTIDE SEQUENCE [LARGE SCALE GENOMIC DNA]</scope>
    <source>
        <strain evidence="1 2">2789STDY5834911</strain>
    </source>
</reference>
<organism evidence="1 2">
    <name type="scientific">Blautia wexlerae</name>
    <dbReference type="NCBI Taxonomy" id="418240"/>
    <lineage>
        <taxon>Bacteria</taxon>
        <taxon>Bacillati</taxon>
        <taxon>Bacillota</taxon>
        <taxon>Clostridia</taxon>
        <taxon>Lachnospirales</taxon>
        <taxon>Lachnospiraceae</taxon>
        <taxon>Blautia</taxon>
    </lineage>
</organism>
<name>A0A174TEN5_9FIRM</name>